<feature type="transmembrane region" description="Helical" evidence="1">
    <location>
        <begin position="35"/>
        <end position="53"/>
    </location>
</feature>
<dbReference type="RefSeq" id="WP_182503591.1">
    <property type="nucleotide sequence ID" value="NZ_JACJHX010000015.1"/>
</dbReference>
<keyword evidence="1" id="KW-0472">Membrane</keyword>
<evidence type="ECO:0000256" key="1">
    <source>
        <dbReference type="SAM" id="Phobius"/>
    </source>
</evidence>
<sequence length="70" mass="8278">MKRFILVIPVIIIVYFFAMWMLNKDYAMIDMPIRILIAAGGSILSGVITFFLMRREAENFVEAHRERKNR</sequence>
<evidence type="ECO:0008006" key="4">
    <source>
        <dbReference type="Google" id="ProtNLM"/>
    </source>
</evidence>
<name>A0ABR6CTZ1_9BACI</name>
<evidence type="ECO:0000313" key="2">
    <source>
        <dbReference type="EMBL" id="MBA9028508.1"/>
    </source>
</evidence>
<evidence type="ECO:0000313" key="3">
    <source>
        <dbReference type="Proteomes" id="UP000626697"/>
    </source>
</evidence>
<reference evidence="2 3" key="1">
    <citation type="submission" date="2020-08" db="EMBL/GenBank/DDBJ databases">
        <title>Genomic Encyclopedia of Type Strains, Phase IV (KMG-IV): sequencing the most valuable type-strain genomes for metagenomic binning, comparative biology and taxonomic classification.</title>
        <authorList>
            <person name="Goeker M."/>
        </authorList>
    </citation>
    <scope>NUCLEOTIDE SEQUENCE [LARGE SCALE GENOMIC DNA]</scope>
    <source>
        <strain evidence="2 3">DSM 105481</strain>
    </source>
</reference>
<accession>A0ABR6CTZ1</accession>
<comment type="caution">
    <text evidence="2">The sequence shown here is derived from an EMBL/GenBank/DDBJ whole genome shotgun (WGS) entry which is preliminary data.</text>
</comment>
<keyword evidence="1" id="KW-0812">Transmembrane</keyword>
<organism evidence="2 3">
    <name type="scientific">Peribacillus huizhouensis</name>
    <dbReference type="NCBI Taxonomy" id="1501239"/>
    <lineage>
        <taxon>Bacteria</taxon>
        <taxon>Bacillati</taxon>
        <taxon>Bacillota</taxon>
        <taxon>Bacilli</taxon>
        <taxon>Bacillales</taxon>
        <taxon>Bacillaceae</taxon>
        <taxon>Peribacillus</taxon>
    </lineage>
</organism>
<dbReference type="Proteomes" id="UP000626697">
    <property type="component" value="Unassembled WGS sequence"/>
</dbReference>
<dbReference type="EMBL" id="JACJHX010000015">
    <property type="protein sequence ID" value="MBA9028508.1"/>
    <property type="molecule type" value="Genomic_DNA"/>
</dbReference>
<gene>
    <name evidence="2" type="ORF">HNP81_003828</name>
</gene>
<protein>
    <recommendedName>
        <fullName evidence="4">Histidine kinase</fullName>
    </recommendedName>
</protein>
<keyword evidence="1" id="KW-1133">Transmembrane helix</keyword>
<proteinExistence type="predicted"/>
<feature type="transmembrane region" description="Helical" evidence="1">
    <location>
        <begin position="6"/>
        <end position="23"/>
    </location>
</feature>
<keyword evidence="3" id="KW-1185">Reference proteome</keyword>